<evidence type="ECO:0000313" key="3">
    <source>
        <dbReference type="EMBL" id="KAK5988825.1"/>
    </source>
</evidence>
<dbReference type="Gene3D" id="3.40.50.12780">
    <property type="entry name" value="N-terminal domain of ligase-like"/>
    <property type="match status" value="1"/>
</dbReference>
<dbReference type="InterPro" id="IPR025110">
    <property type="entry name" value="AMP-bd_C"/>
</dbReference>
<proteinExistence type="predicted"/>
<dbReference type="InterPro" id="IPR000873">
    <property type="entry name" value="AMP-dep_synth/lig_dom"/>
</dbReference>
<keyword evidence="4" id="KW-1185">Reference proteome</keyword>
<dbReference type="PANTHER" id="PTHR24096:SF422">
    <property type="entry name" value="BCDNA.GH02901"/>
    <property type="match status" value="1"/>
</dbReference>
<feature type="domain" description="AMP-dependent synthetase/ligase" evidence="1">
    <location>
        <begin position="44"/>
        <end position="418"/>
    </location>
</feature>
<dbReference type="EMBL" id="JAVFKD010000015">
    <property type="protein sequence ID" value="KAK5988825.1"/>
    <property type="molecule type" value="Genomic_DNA"/>
</dbReference>
<protein>
    <submittedName>
        <fullName evidence="3">Fatty-acyl-AMP ligase ecdI</fullName>
    </submittedName>
</protein>
<evidence type="ECO:0000259" key="2">
    <source>
        <dbReference type="Pfam" id="PF13193"/>
    </source>
</evidence>
<comment type="caution">
    <text evidence="3">The sequence shown here is derived from an EMBL/GenBank/DDBJ whole genome shotgun (WGS) entry which is preliminary data.</text>
</comment>
<evidence type="ECO:0000313" key="4">
    <source>
        <dbReference type="Proteomes" id="UP001338125"/>
    </source>
</evidence>
<dbReference type="InterPro" id="IPR042099">
    <property type="entry name" value="ANL_N_sf"/>
</dbReference>
<sequence>MVFTPPTWVGDVPYNAPENTLLGDFVFNASWPSLPDAVPNGKLVCASSGTTLSLQAIRERVDLLSRSLCHQLNWQPDKGKSWEKVIGVFSMNAIDFLTLSWAIHRIGGICLLLHATSPASEIEAHLKRSNCVTIFTNYALLPTCLEATGSAGISGDRVYILDIPGYVKPDDGPGKTLLSVENLIAQGRSLDAIDSVNWDDDEGAERVAFLCPTSGTSGFQKLAIITHRGIISNLIQGRTFEDASDGGSLTGVGLGILPLTHSFGLVVAQAMLWRGDTLILHPRFEMQGMLKSIAQYKIDRLYLIPPILAALATNAFLLDLCDLSSVKSIVTGAGGLSKELNEKIRTLRPGWIMQSGYGLTECAVMVALTSKRSILPGSSGIIFPQYRARLIDSEGKDIEGYDQAGELLLQSPSLMKGYMGDDAATKGAFESDGWLRTGDVGLFRPAPDGTDHLFIVDRLKDMIQVKGIQVVPTEIETCLRLHPDVADVAVVAVKDPRDGERAKAFIIRSASGAAKEEGALKKAIAKHVEEHMTEPHWLHRRVEFVEQFPRSQAGKVLKYKLRLAASG</sequence>
<dbReference type="Gene3D" id="3.30.300.30">
    <property type="match status" value="1"/>
</dbReference>
<dbReference type="SUPFAM" id="SSF56801">
    <property type="entry name" value="Acetyl-CoA synthetase-like"/>
    <property type="match status" value="1"/>
</dbReference>
<dbReference type="InterPro" id="IPR045851">
    <property type="entry name" value="AMP-bd_C_sf"/>
</dbReference>
<organism evidence="3 4">
    <name type="scientific">Cladobotryum mycophilum</name>
    <dbReference type="NCBI Taxonomy" id="491253"/>
    <lineage>
        <taxon>Eukaryota</taxon>
        <taxon>Fungi</taxon>
        <taxon>Dikarya</taxon>
        <taxon>Ascomycota</taxon>
        <taxon>Pezizomycotina</taxon>
        <taxon>Sordariomycetes</taxon>
        <taxon>Hypocreomycetidae</taxon>
        <taxon>Hypocreales</taxon>
        <taxon>Hypocreaceae</taxon>
        <taxon>Cladobotryum</taxon>
    </lineage>
</organism>
<dbReference type="Proteomes" id="UP001338125">
    <property type="component" value="Unassembled WGS sequence"/>
</dbReference>
<feature type="domain" description="AMP-binding enzyme C-terminal" evidence="2">
    <location>
        <begin position="474"/>
        <end position="555"/>
    </location>
</feature>
<dbReference type="PANTHER" id="PTHR24096">
    <property type="entry name" value="LONG-CHAIN-FATTY-ACID--COA LIGASE"/>
    <property type="match status" value="1"/>
</dbReference>
<dbReference type="Pfam" id="PF00501">
    <property type="entry name" value="AMP-binding"/>
    <property type="match status" value="1"/>
</dbReference>
<gene>
    <name evidence="3" type="ORF">PT974_10319</name>
</gene>
<name>A0ABR0S9I2_9HYPO</name>
<dbReference type="Pfam" id="PF13193">
    <property type="entry name" value="AMP-binding_C"/>
    <property type="match status" value="1"/>
</dbReference>
<accession>A0ABR0S9I2</accession>
<dbReference type="GO" id="GO:0016874">
    <property type="term" value="F:ligase activity"/>
    <property type="evidence" value="ECO:0007669"/>
    <property type="project" value="UniProtKB-KW"/>
</dbReference>
<evidence type="ECO:0000259" key="1">
    <source>
        <dbReference type="Pfam" id="PF00501"/>
    </source>
</evidence>
<keyword evidence="3" id="KW-0436">Ligase</keyword>
<reference evidence="3 4" key="1">
    <citation type="submission" date="2024-01" db="EMBL/GenBank/DDBJ databases">
        <title>Complete genome of Cladobotryum mycophilum ATHUM6906.</title>
        <authorList>
            <person name="Christinaki A.C."/>
            <person name="Myridakis A.I."/>
            <person name="Kouvelis V.N."/>
        </authorList>
    </citation>
    <scope>NUCLEOTIDE SEQUENCE [LARGE SCALE GENOMIC DNA]</scope>
    <source>
        <strain evidence="3 4">ATHUM6906</strain>
    </source>
</reference>